<organism evidence="4 5">
    <name type="scientific">Kriegella aquimaris</name>
    <dbReference type="NCBI Taxonomy" id="192904"/>
    <lineage>
        <taxon>Bacteria</taxon>
        <taxon>Pseudomonadati</taxon>
        <taxon>Bacteroidota</taxon>
        <taxon>Flavobacteriia</taxon>
        <taxon>Flavobacteriales</taxon>
        <taxon>Flavobacteriaceae</taxon>
        <taxon>Kriegella</taxon>
    </lineage>
</organism>
<dbReference type="GO" id="GO:0033389">
    <property type="term" value="P:putrescine biosynthetic process from arginine, via agmatine"/>
    <property type="evidence" value="ECO:0007669"/>
    <property type="project" value="TreeGrafter"/>
</dbReference>
<evidence type="ECO:0000256" key="1">
    <source>
        <dbReference type="ARBA" id="ARBA00022723"/>
    </source>
</evidence>
<dbReference type="PROSITE" id="PS51409">
    <property type="entry name" value="ARGINASE_2"/>
    <property type="match status" value="1"/>
</dbReference>
<dbReference type="Pfam" id="PF00491">
    <property type="entry name" value="Arginase"/>
    <property type="match status" value="1"/>
</dbReference>
<protein>
    <submittedName>
        <fullName evidence="4">Arginase family enzyme</fullName>
    </submittedName>
</protein>
<comment type="similarity">
    <text evidence="3">Belongs to the arginase family.</text>
</comment>
<evidence type="ECO:0000313" key="5">
    <source>
        <dbReference type="Proteomes" id="UP000199440"/>
    </source>
</evidence>
<dbReference type="EMBL" id="FNGV01000002">
    <property type="protein sequence ID" value="SDL73878.1"/>
    <property type="molecule type" value="Genomic_DNA"/>
</dbReference>
<dbReference type="PANTHER" id="PTHR11358:SF26">
    <property type="entry name" value="GUANIDINO ACID HYDROLASE, MITOCHONDRIAL"/>
    <property type="match status" value="1"/>
</dbReference>
<keyword evidence="5" id="KW-1185">Reference proteome</keyword>
<dbReference type="STRING" id="192904.SAMN04488514_102535"/>
<reference evidence="4 5" key="1">
    <citation type="submission" date="2016-10" db="EMBL/GenBank/DDBJ databases">
        <authorList>
            <person name="de Groot N.N."/>
        </authorList>
    </citation>
    <scope>NUCLEOTIDE SEQUENCE [LARGE SCALE GENOMIC DNA]</scope>
    <source>
        <strain evidence="4 5">DSM 19886</strain>
    </source>
</reference>
<evidence type="ECO:0000313" key="4">
    <source>
        <dbReference type="EMBL" id="SDL73878.1"/>
    </source>
</evidence>
<dbReference type="GO" id="GO:0008783">
    <property type="term" value="F:agmatinase activity"/>
    <property type="evidence" value="ECO:0007669"/>
    <property type="project" value="TreeGrafter"/>
</dbReference>
<dbReference type="PANTHER" id="PTHR11358">
    <property type="entry name" value="ARGINASE/AGMATINASE"/>
    <property type="match status" value="1"/>
</dbReference>
<dbReference type="InterPro" id="IPR006035">
    <property type="entry name" value="Ureohydrolase"/>
</dbReference>
<keyword evidence="1" id="KW-0479">Metal-binding</keyword>
<gene>
    <name evidence="4" type="ORF">SAMN04488514_102535</name>
</gene>
<dbReference type="SUPFAM" id="SSF52768">
    <property type="entry name" value="Arginase/deacetylase"/>
    <property type="match status" value="1"/>
</dbReference>
<sequence>MNAAFDFLVPVADKVLAHCELLPTQALGRKISKHSTNNGLPKFDNASVALIGVRESRNAFEKKPEKLDVSAIRIQLYKLLFGNWNSSIIDIGDVEEGEAVEDTYFVVKEIVADLLKKNIVPIVLGATQDITYAVYRAFDGIKDRINLVAIDSRFDFGMDEELISSNSYMSKIITDKPNNLFNFTNIGYQSYYNAQEELDLMERLFFDAYRLGEITSDISSVEPLLRNAHAISMDVRAIRASEVGFSDNFSPNGFTGREICAIARYAGISEEVMVFGLYEMENANQSCQLMAQIIWYFIEGFNFRVKESPLDKNDDFTKYIVPTETEHLVYYKSLLTERWWVEVPSLLSEHNKINSPALLPCAEKDYLEACNQNIPERWFKAYKKGLN</sequence>
<dbReference type="CDD" id="cd09988">
    <property type="entry name" value="Formimidoylglutamase"/>
    <property type="match status" value="1"/>
</dbReference>
<dbReference type="Proteomes" id="UP000199440">
    <property type="component" value="Unassembled WGS sequence"/>
</dbReference>
<proteinExistence type="inferred from homology"/>
<dbReference type="Gene3D" id="3.40.800.10">
    <property type="entry name" value="Ureohydrolase domain"/>
    <property type="match status" value="1"/>
</dbReference>
<dbReference type="InterPro" id="IPR023696">
    <property type="entry name" value="Ureohydrolase_dom_sf"/>
</dbReference>
<evidence type="ECO:0000256" key="3">
    <source>
        <dbReference type="PROSITE-ProRule" id="PRU00742"/>
    </source>
</evidence>
<dbReference type="GO" id="GO:0046872">
    <property type="term" value="F:metal ion binding"/>
    <property type="evidence" value="ECO:0007669"/>
    <property type="project" value="UniProtKB-KW"/>
</dbReference>
<keyword evidence="2" id="KW-0378">Hydrolase</keyword>
<dbReference type="OrthoDB" id="931936at2"/>
<name>A0A1G9MHZ0_9FLAO</name>
<dbReference type="RefSeq" id="WP_089887024.1">
    <property type="nucleotide sequence ID" value="NZ_FNGV01000002.1"/>
</dbReference>
<accession>A0A1G9MHZ0</accession>
<evidence type="ECO:0000256" key="2">
    <source>
        <dbReference type="ARBA" id="ARBA00022801"/>
    </source>
</evidence>
<dbReference type="AlphaFoldDB" id="A0A1G9MHZ0"/>